<accession>A0A382QCJ0</accession>
<dbReference type="Gene3D" id="1.10.700.10">
    <property type="entry name" value="Dioxygenase LigAB, LigA subunit"/>
    <property type="match status" value="1"/>
</dbReference>
<organism evidence="1">
    <name type="scientific">marine metagenome</name>
    <dbReference type="NCBI Taxonomy" id="408172"/>
    <lineage>
        <taxon>unclassified sequences</taxon>
        <taxon>metagenomes</taxon>
        <taxon>ecological metagenomes</taxon>
    </lineage>
</organism>
<reference evidence="1" key="1">
    <citation type="submission" date="2018-05" db="EMBL/GenBank/DDBJ databases">
        <authorList>
            <person name="Lanie J.A."/>
            <person name="Ng W.-L."/>
            <person name="Kazmierczak K.M."/>
            <person name="Andrzejewski T.M."/>
            <person name="Davidsen T.M."/>
            <person name="Wayne K.J."/>
            <person name="Tettelin H."/>
            <person name="Glass J.I."/>
            <person name="Rusch D."/>
            <person name="Podicherti R."/>
            <person name="Tsui H.-C.T."/>
            <person name="Winkler M.E."/>
        </authorList>
    </citation>
    <scope>NUCLEOTIDE SEQUENCE</scope>
</reference>
<evidence type="ECO:0000313" key="1">
    <source>
        <dbReference type="EMBL" id="SVC82282.1"/>
    </source>
</evidence>
<sequence length="118" mass="13378">MGNVERVDKTLPTNEMVYYVRKDPDLRKRWNTDREGVCREFGLSQVEIDALMGEPNPKILMDIGVHQYLIPHILRLTYGETGMTNTHPALTAYQKAFPDESKAAIGGSKWDVAEKKNG</sequence>
<dbReference type="InterPro" id="IPR036622">
    <property type="entry name" value="LigA_sf"/>
</dbReference>
<gene>
    <name evidence="1" type="ORF">METZ01_LOCUS335136</name>
</gene>
<dbReference type="SUPFAM" id="SSF48076">
    <property type="entry name" value="LigA subunit of an aromatic-ring-opening dioxygenase LigAB"/>
    <property type="match status" value="1"/>
</dbReference>
<dbReference type="AlphaFoldDB" id="A0A382QCJ0"/>
<proteinExistence type="predicted"/>
<protein>
    <submittedName>
        <fullName evidence="1">Uncharacterized protein</fullName>
    </submittedName>
</protein>
<dbReference type="EMBL" id="UINC01112971">
    <property type="protein sequence ID" value="SVC82282.1"/>
    <property type="molecule type" value="Genomic_DNA"/>
</dbReference>
<name>A0A382QCJ0_9ZZZZ</name>